<feature type="compositionally biased region" description="Acidic residues" evidence="1">
    <location>
        <begin position="143"/>
        <end position="153"/>
    </location>
</feature>
<dbReference type="EMBL" id="CDMY01000276">
    <property type="protein sequence ID" value="CEL99245.1"/>
    <property type="molecule type" value="Genomic_DNA"/>
</dbReference>
<reference evidence="2 3" key="1">
    <citation type="submission" date="2014-11" db="EMBL/GenBank/DDBJ databases">
        <authorList>
            <person name="Zhu J."/>
            <person name="Qi W."/>
            <person name="Song R."/>
        </authorList>
    </citation>
    <scope>NUCLEOTIDE SEQUENCE [LARGE SCALE GENOMIC DNA]</scope>
</reference>
<dbReference type="AlphaFoldDB" id="A0A0G4EPQ6"/>
<feature type="region of interest" description="Disordered" evidence="1">
    <location>
        <begin position="174"/>
        <end position="207"/>
    </location>
</feature>
<proteinExistence type="predicted"/>
<dbReference type="Proteomes" id="UP000041254">
    <property type="component" value="Unassembled WGS sequence"/>
</dbReference>
<feature type="compositionally biased region" description="Acidic residues" evidence="1">
    <location>
        <begin position="79"/>
        <end position="98"/>
    </location>
</feature>
<protein>
    <submittedName>
        <fullName evidence="2">Uncharacterized protein</fullName>
    </submittedName>
</protein>
<organism evidence="2 3">
    <name type="scientific">Vitrella brassicaformis (strain CCMP3155)</name>
    <dbReference type="NCBI Taxonomy" id="1169540"/>
    <lineage>
        <taxon>Eukaryota</taxon>
        <taxon>Sar</taxon>
        <taxon>Alveolata</taxon>
        <taxon>Colpodellida</taxon>
        <taxon>Vitrellaceae</taxon>
        <taxon>Vitrella</taxon>
    </lineage>
</organism>
<gene>
    <name evidence="2" type="ORF">Vbra_12528</name>
</gene>
<dbReference type="PhylomeDB" id="A0A0G4EPQ6"/>
<keyword evidence="3" id="KW-1185">Reference proteome</keyword>
<evidence type="ECO:0000313" key="2">
    <source>
        <dbReference type="EMBL" id="CEL99245.1"/>
    </source>
</evidence>
<dbReference type="VEuPathDB" id="CryptoDB:Vbra_12528"/>
<accession>A0A0G4EPQ6</accession>
<evidence type="ECO:0000256" key="1">
    <source>
        <dbReference type="SAM" id="MobiDB-lite"/>
    </source>
</evidence>
<feature type="compositionally biased region" description="Gly residues" evidence="1">
    <location>
        <begin position="130"/>
        <end position="140"/>
    </location>
</feature>
<dbReference type="InParanoid" id="A0A0G4EPQ6"/>
<name>A0A0G4EPQ6_VITBC</name>
<feature type="compositionally biased region" description="Low complexity" evidence="1">
    <location>
        <begin position="179"/>
        <end position="195"/>
    </location>
</feature>
<evidence type="ECO:0000313" key="3">
    <source>
        <dbReference type="Proteomes" id="UP000041254"/>
    </source>
</evidence>
<sequence length="207" mass="22012">MSRVRSSSRASGTSAVYCTLILGRIDALLKCHGLSGLINQHWPTRAALRQLPLALAIYKTIGHLLSHRGDSLALTTDDQTGENGEDGGPDESGEQEEDLAGRVDSGGAEEDDGQEGPMASDDCQDALIGDGDGQAAGGGQPTEPDDDDHSEESDDHHNYLHKVGDVRFRILPAYEAPGTTPTTQTTRPSRRTPLTAFGIATRHPRSS</sequence>
<feature type="region of interest" description="Disordered" evidence="1">
    <location>
        <begin position="74"/>
        <end position="160"/>
    </location>
</feature>